<keyword evidence="6" id="KW-0999">Mitochondrion inner membrane</keyword>
<name>A0A5M3YR33_ASPTE</name>
<evidence type="ECO:0000313" key="10">
    <source>
        <dbReference type="EMBL" id="GFF14137.1"/>
    </source>
</evidence>
<sequence length="342" mass="37440">MSNSNLDIWIAGAFAAVIVDFIVYPFDTLKTRIQSPNYEKVYKDASTRAVRKDVLFRGLYQGVWSVVFSTIPSSGAFFTTYEALKHLLNTTHKNNTSNNLALRHSLPAPVIHAISSSGAEMVSCFILTPAEVIKQNAQMVNVQSVQGTVPGTKPATATVQAVAKFRHRPWKLWSGYTALVGRNLPFTGLHFPIMEAVRGRIVAWREGKREERRVLGHDVSAGKVGGSDVVERAVVTGVSAAMSGTIASTVTTPIDVVKTRMMLSAGDGDGGTRHVSSWAVGRKIFRDEGVRGLFRGDTIRGVWTASALSIYLGMYEGGRSYLEKRRERMADEESRSQSQTAI</sequence>
<protein>
    <submittedName>
        <fullName evidence="10">Mitochondrial carrier protein</fullName>
    </submittedName>
</protein>
<dbReference type="OrthoDB" id="250329at2759"/>
<dbReference type="SUPFAM" id="SSF103506">
    <property type="entry name" value="Mitochondrial carrier"/>
    <property type="match status" value="1"/>
</dbReference>
<evidence type="ECO:0000256" key="1">
    <source>
        <dbReference type="ARBA" id="ARBA00004141"/>
    </source>
</evidence>
<evidence type="ECO:0000256" key="8">
    <source>
        <dbReference type="ARBA" id="ARBA00023136"/>
    </source>
</evidence>
<proteinExistence type="inferred from homology"/>
<keyword evidence="6" id="KW-0496">Mitochondrion</keyword>
<dbReference type="VEuPathDB" id="FungiDB:ATEG_00189"/>
<evidence type="ECO:0000256" key="3">
    <source>
        <dbReference type="ARBA" id="ARBA00022448"/>
    </source>
</evidence>
<comment type="similarity">
    <text evidence="2 9">Belongs to the mitochondrial carrier (TC 2.A.29) family.</text>
</comment>
<keyword evidence="7" id="KW-1133">Transmembrane helix</keyword>
<dbReference type="EMBL" id="BLJY01000003">
    <property type="protein sequence ID" value="GFF14137.1"/>
    <property type="molecule type" value="Genomic_DNA"/>
</dbReference>
<keyword evidence="11" id="KW-1185">Reference proteome</keyword>
<evidence type="ECO:0000313" key="11">
    <source>
        <dbReference type="Proteomes" id="UP000452235"/>
    </source>
</evidence>
<dbReference type="InterPro" id="IPR018108">
    <property type="entry name" value="MCP_transmembrane"/>
</dbReference>
<comment type="subcellular location">
    <subcellularLocation>
        <location evidence="1">Membrane</location>
        <topology evidence="1">Multi-pass membrane protein</topology>
    </subcellularLocation>
</comment>
<dbReference type="AlphaFoldDB" id="A0A5M3YR33"/>
<evidence type="ECO:0000256" key="6">
    <source>
        <dbReference type="ARBA" id="ARBA00022792"/>
    </source>
</evidence>
<dbReference type="Gene3D" id="1.50.40.10">
    <property type="entry name" value="Mitochondrial carrier domain"/>
    <property type="match status" value="1"/>
</dbReference>
<dbReference type="GO" id="GO:0016020">
    <property type="term" value="C:membrane"/>
    <property type="evidence" value="ECO:0007669"/>
    <property type="project" value="UniProtKB-SubCell"/>
</dbReference>
<accession>A0A5M3YR33</accession>
<dbReference type="PROSITE" id="PS50920">
    <property type="entry name" value="SOLCAR"/>
    <property type="match status" value="3"/>
</dbReference>
<keyword evidence="4 9" id="KW-0812">Transmembrane</keyword>
<dbReference type="Pfam" id="PF00153">
    <property type="entry name" value="Mito_carr"/>
    <property type="match status" value="3"/>
</dbReference>
<evidence type="ECO:0000256" key="9">
    <source>
        <dbReference type="RuleBase" id="RU000488"/>
    </source>
</evidence>
<evidence type="ECO:0000256" key="4">
    <source>
        <dbReference type="ARBA" id="ARBA00022692"/>
    </source>
</evidence>
<gene>
    <name evidence="10" type="ORF">ATEIFO6365_0003019000</name>
</gene>
<keyword evidence="8" id="KW-0472">Membrane</keyword>
<dbReference type="Proteomes" id="UP000452235">
    <property type="component" value="Unassembled WGS sequence"/>
</dbReference>
<keyword evidence="3 9" id="KW-0813">Transport</keyword>
<keyword evidence="5" id="KW-0677">Repeat</keyword>
<evidence type="ECO:0000256" key="7">
    <source>
        <dbReference type="ARBA" id="ARBA00022989"/>
    </source>
</evidence>
<organism evidence="10 11">
    <name type="scientific">Aspergillus terreus</name>
    <dbReference type="NCBI Taxonomy" id="33178"/>
    <lineage>
        <taxon>Eukaryota</taxon>
        <taxon>Fungi</taxon>
        <taxon>Dikarya</taxon>
        <taxon>Ascomycota</taxon>
        <taxon>Pezizomycotina</taxon>
        <taxon>Eurotiomycetes</taxon>
        <taxon>Eurotiomycetidae</taxon>
        <taxon>Eurotiales</taxon>
        <taxon>Aspergillaceae</taxon>
        <taxon>Aspergillus</taxon>
        <taxon>Aspergillus subgen. Circumdati</taxon>
    </lineage>
</organism>
<evidence type="ECO:0000256" key="2">
    <source>
        <dbReference type="ARBA" id="ARBA00006375"/>
    </source>
</evidence>
<dbReference type="PANTHER" id="PTHR45667">
    <property type="entry name" value="S-ADENOSYLMETHIONINE MITOCHONDRIAL CARRIER PROTEIN"/>
    <property type="match status" value="1"/>
</dbReference>
<evidence type="ECO:0000256" key="5">
    <source>
        <dbReference type="ARBA" id="ARBA00022737"/>
    </source>
</evidence>
<comment type="caution">
    <text evidence="10">The sequence shown here is derived from an EMBL/GenBank/DDBJ whole genome shotgun (WGS) entry which is preliminary data.</text>
</comment>
<reference evidence="10 11" key="1">
    <citation type="submission" date="2020-01" db="EMBL/GenBank/DDBJ databases">
        <title>Aspergillus terreus IFO 6365 whole genome shotgun sequence.</title>
        <authorList>
            <person name="Kanamasa S."/>
            <person name="Takahashi H."/>
        </authorList>
    </citation>
    <scope>NUCLEOTIDE SEQUENCE [LARGE SCALE GENOMIC DNA]</scope>
    <source>
        <strain evidence="10 11">IFO 6365</strain>
    </source>
</reference>
<dbReference type="InterPro" id="IPR023395">
    <property type="entry name" value="MCP_dom_sf"/>
</dbReference>